<evidence type="ECO:0000256" key="5">
    <source>
        <dbReference type="ARBA" id="ARBA00022692"/>
    </source>
</evidence>
<keyword evidence="6 14" id="KW-0547">Nucleotide-binding</keyword>
<keyword evidence="7 16" id="KW-1133">Transmembrane helix</keyword>
<feature type="transmembrane region" description="Helical" evidence="16">
    <location>
        <begin position="546"/>
        <end position="565"/>
    </location>
</feature>
<dbReference type="Pfam" id="PF07670">
    <property type="entry name" value="Gate"/>
    <property type="match status" value="2"/>
</dbReference>
<feature type="transmembrane region" description="Helical" evidence="16">
    <location>
        <begin position="393"/>
        <end position="415"/>
    </location>
</feature>
<dbReference type="PANTHER" id="PTHR43185:SF1">
    <property type="entry name" value="FE(2+) TRANSPORTER FEOB"/>
    <property type="match status" value="1"/>
</dbReference>
<dbReference type="Gene3D" id="3.40.50.300">
    <property type="entry name" value="P-loop containing nucleotide triphosphate hydrolases"/>
    <property type="match status" value="1"/>
</dbReference>
<feature type="binding site" evidence="14">
    <location>
        <begin position="117"/>
        <end position="120"/>
    </location>
    <ligand>
        <name>GTP</name>
        <dbReference type="ChEBI" id="CHEBI:37565"/>
        <label>1</label>
    </ligand>
</feature>
<dbReference type="InterPro" id="IPR011642">
    <property type="entry name" value="Gate_dom"/>
</dbReference>
<dbReference type="GO" id="GO:0046872">
    <property type="term" value="F:metal ion binding"/>
    <property type="evidence" value="ECO:0007669"/>
    <property type="project" value="UniProtKB-KW"/>
</dbReference>
<dbReference type="Pfam" id="PF17910">
    <property type="entry name" value="FeoB_Cyto"/>
    <property type="match status" value="1"/>
</dbReference>
<evidence type="ECO:0000256" key="4">
    <source>
        <dbReference type="ARBA" id="ARBA00022496"/>
    </source>
</evidence>
<dbReference type="InterPro" id="IPR041069">
    <property type="entry name" value="FeoB_Cyto"/>
</dbReference>
<feature type="transmembrane region" description="Helical" evidence="16">
    <location>
        <begin position="516"/>
        <end position="540"/>
    </location>
</feature>
<dbReference type="Pfam" id="PF07664">
    <property type="entry name" value="FeoB_C"/>
    <property type="match status" value="1"/>
</dbReference>
<evidence type="ECO:0000256" key="2">
    <source>
        <dbReference type="ARBA" id="ARBA00022448"/>
    </source>
</evidence>
<dbReference type="PRINTS" id="PR00326">
    <property type="entry name" value="GTP1OBG"/>
</dbReference>
<feature type="binding site" evidence="14">
    <location>
        <begin position="36"/>
        <end position="40"/>
    </location>
    <ligand>
        <name>GTP</name>
        <dbReference type="ChEBI" id="CHEBI:37565"/>
        <label>1</label>
    </ligand>
</feature>
<keyword evidence="15" id="KW-0479">Metal-binding</keyword>
<gene>
    <name evidence="18" type="primary">feoB</name>
    <name evidence="18" type="ORF">E3J33_04285</name>
</gene>
<feature type="binding site" evidence="15">
    <location>
        <position position="25"/>
    </location>
    <ligand>
        <name>Mg(2+)</name>
        <dbReference type="ChEBI" id="CHEBI:18420"/>
        <label>2</label>
    </ligand>
</feature>
<feature type="transmembrane region" description="Helical" evidence="16">
    <location>
        <begin position="457"/>
        <end position="475"/>
    </location>
</feature>
<accession>A0A523YKN9</accession>
<name>A0A523YKN9_UNCAE</name>
<keyword evidence="15" id="KW-0460">Magnesium</keyword>
<dbReference type="InterPro" id="IPR011640">
    <property type="entry name" value="Fe2_transport_prot_B_C"/>
</dbReference>
<evidence type="ECO:0000256" key="8">
    <source>
        <dbReference type="ARBA" id="ARBA00023004"/>
    </source>
</evidence>
<evidence type="ECO:0000256" key="15">
    <source>
        <dbReference type="PIRSR" id="PIRSR603373-2"/>
    </source>
</evidence>
<comment type="function">
    <text evidence="16">Probable transporter of a GTP-driven Fe(2+) uptake system.</text>
</comment>
<evidence type="ECO:0000313" key="18">
    <source>
        <dbReference type="EMBL" id="TET92143.1"/>
    </source>
</evidence>
<keyword evidence="5 16" id="KW-0812">Transmembrane</keyword>
<dbReference type="PROSITE" id="PS51711">
    <property type="entry name" value="G_FEOB"/>
    <property type="match status" value="1"/>
</dbReference>
<feature type="binding site" evidence="15">
    <location>
        <position position="22"/>
    </location>
    <ligand>
        <name>Mg(2+)</name>
        <dbReference type="ChEBI" id="CHEBI:18420"/>
        <label>1</label>
    </ligand>
</feature>
<feature type="transmembrane region" description="Helical" evidence="16">
    <location>
        <begin position="619"/>
        <end position="642"/>
    </location>
</feature>
<evidence type="ECO:0000256" key="9">
    <source>
        <dbReference type="ARBA" id="ARBA00023065"/>
    </source>
</evidence>
<evidence type="ECO:0000256" key="14">
    <source>
        <dbReference type="PIRSR" id="PIRSR603373-1"/>
    </source>
</evidence>
<feature type="binding site" evidence="14">
    <location>
        <begin position="57"/>
        <end position="60"/>
    </location>
    <ligand>
        <name>GTP</name>
        <dbReference type="ChEBI" id="CHEBI:37565"/>
        <label>1</label>
    </ligand>
</feature>
<dbReference type="GO" id="GO:0005525">
    <property type="term" value="F:GTP binding"/>
    <property type="evidence" value="ECO:0007669"/>
    <property type="project" value="UniProtKB-KW"/>
</dbReference>
<evidence type="ECO:0000256" key="1">
    <source>
        <dbReference type="ARBA" id="ARBA00004651"/>
    </source>
</evidence>
<evidence type="ECO:0000256" key="7">
    <source>
        <dbReference type="ARBA" id="ARBA00022989"/>
    </source>
</evidence>
<evidence type="ECO:0000256" key="10">
    <source>
        <dbReference type="ARBA" id="ARBA00023134"/>
    </source>
</evidence>
<keyword evidence="2 16" id="KW-0813">Transport</keyword>
<feature type="domain" description="FeoB-type G" evidence="17">
    <location>
        <begin position="4"/>
        <end position="166"/>
    </location>
</feature>
<dbReference type="EMBL" id="SOIJ01000241">
    <property type="protein sequence ID" value="TET92143.1"/>
    <property type="molecule type" value="Genomic_DNA"/>
</dbReference>
<organism evidence="18 19">
    <name type="scientific">Aerophobetes bacterium</name>
    <dbReference type="NCBI Taxonomy" id="2030807"/>
    <lineage>
        <taxon>Bacteria</taxon>
        <taxon>Candidatus Aerophobota</taxon>
    </lineage>
</organism>
<proteinExistence type="inferred from homology"/>
<comment type="subcellular location">
    <subcellularLocation>
        <location evidence="16">Cell inner membrane</location>
        <topology evidence="16">Multi-pass membrane protein</topology>
    </subcellularLocation>
    <subcellularLocation>
        <location evidence="1">Cell membrane</location>
        <topology evidence="1">Multi-pass membrane protein</topology>
    </subcellularLocation>
</comment>
<dbReference type="AlphaFoldDB" id="A0A523YKN9"/>
<dbReference type="InterPro" id="IPR006073">
    <property type="entry name" value="GTP-bd"/>
</dbReference>
<comment type="caution">
    <text evidence="18">The sequence shown here is derived from an EMBL/GenBank/DDBJ whole genome shotgun (WGS) entry which is preliminary data.</text>
</comment>
<dbReference type="CDD" id="cd01879">
    <property type="entry name" value="FeoB"/>
    <property type="match status" value="1"/>
</dbReference>
<evidence type="ECO:0000259" key="17">
    <source>
        <dbReference type="PROSITE" id="PS51711"/>
    </source>
</evidence>
<dbReference type="Proteomes" id="UP000316925">
    <property type="component" value="Unassembled WGS sequence"/>
</dbReference>
<evidence type="ECO:0000256" key="3">
    <source>
        <dbReference type="ARBA" id="ARBA00022475"/>
    </source>
</evidence>
<keyword evidence="4 16" id="KW-0410">Iron transport</keyword>
<evidence type="ECO:0000256" key="13">
    <source>
        <dbReference type="NCBIfam" id="TIGR00437"/>
    </source>
</evidence>
<feature type="binding site" evidence="15">
    <location>
        <position position="23"/>
    </location>
    <ligand>
        <name>Mg(2+)</name>
        <dbReference type="ChEBI" id="CHEBI:18420"/>
        <label>2</label>
    </ligand>
</feature>
<dbReference type="NCBIfam" id="TIGR00437">
    <property type="entry name" value="feoB"/>
    <property type="match status" value="1"/>
</dbReference>
<dbReference type="InterPro" id="IPR050860">
    <property type="entry name" value="FeoB_GTPase"/>
</dbReference>
<dbReference type="InterPro" id="IPR005225">
    <property type="entry name" value="Small_GTP-bd"/>
</dbReference>
<feature type="transmembrane region" description="Helical" evidence="16">
    <location>
        <begin position="282"/>
        <end position="307"/>
    </location>
</feature>
<evidence type="ECO:0000256" key="12">
    <source>
        <dbReference type="ARBA" id="ARBA00031200"/>
    </source>
</evidence>
<dbReference type="SUPFAM" id="SSF52540">
    <property type="entry name" value="P-loop containing nucleoside triphosphate hydrolases"/>
    <property type="match status" value="1"/>
</dbReference>
<evidence type="ECO:0000313" key="19">
    <source>
        <dbReference type="Proteomes" id="UP000316925"/>
    </source>
</evidence>
<dbReference type="GO" id="GO:0015093">
    <property type="term" value="F:ferrous iron transmembrane transporter activity"/>
    <property type="evidence" value="ECO:0007669"/>
    <property type="project" value="UniProtKB-UniRule"/>
</dbReference>
<dbReference type="GO" id="GO:0005886">
    <property type="term" value="C:plasma membrane"/>
    <property type="evidence" value="ECO:0007669"/>
    <property type="project" value="UniProtKB-SubCell"/>
</dbReference>
<keyword evidence="3" id="KW-1003">Cell membrane</keyword>
<dbReference type="Pfam" id="PF02421">
    <property type="entry name" value="FeoB_N"/>
    <property type="match status" value="1"/>
</dbReference>
<sequence length="646" mass="72084">MVRLRKLVIVGGPNVGKSVIFNSLTKRYVTVSNYPGTTVEVMRGKAIIEERKFEVVDTPGMYSLCPITEEERVSRSILLREKPEVVLQVVDAKNLERMLPLTLQLIEAEVPLVLDLNFMDEAQKLGMKIDLSSLEAQIGIPVVGTVATEGKGMNLLKKRLGQYSKKDAQPIKYDRIIDSSIKEAKDLLKREYPISKRSIITLLLQEDPEIESLVRLKEGENYPFIKKTLEDAKNRYSHPMNYVFGLYRQKKASQIADLVTAPFASPKVGLGERLSRWMMKPLTGFPIVLLTLFGLYEFVGVFGAQISVDFLENIVFGRYISPFMTEWVRRIIPWLFLQNLFVGEYGIITLGIRYAVAIILPIVATFFFAFSFIEDTGYLPRLAMFVDRLFKKVGLNGRAVIPIVLGFGCDAMATITTRTLETKRERILASFLLALAIPCSAQLGVILALLAGKPKSFSIWAGVVALNFLLIGYLASRVLPGEKPLFYMEVPPLRWPKLSNILSKTYSRVEWYFKEVLPIFVLASILIWAGKITGLFDLAIRGLEPLVQGIGLPSETAVVFLYGFFRRDFGAAGLFDLTSAGGLSGVELVVAVVTLTLFVPCIAQFSITIKERGLKTGLAMVAFIFPFAFLVGFLLNLALNLLGVKL</sequence>
<reference evidence="18 19" key="1">
    <citation type="submission" date="2019-03" db="EMBL/GenBank/DDBJ databases">
        <title>Metabolic potential of uncultured bacteria and archaea associated with petroleum seepage in deep-sea sediments.</title>
        <authorList>
            <person name="Dong X."/>
            <person name="Hubert C."/>
        </authorList>
    </citation>
    <scope>NUCLEOTIDE SEQUENCE [LARGE SCALE GENOMIC DNA]</scope>
    <source>
        <strain evidence="18">E29_bin28</strain>
    </source>
</reference>
<dbReference type="InterPro" id="IPR030389">
    <property type="entry name" value="G_FEOB_dom"/>
</dbReference>
<keyword evidence="11 16" id="KW-0472">Membrane</keyword>
<feature type="binding site" evidence="14">
    <location>
        <begin position="11"/>
        <end position="18"/>
    </location>
    <ligand>
        <name>GTP</name>
        <dbReference type="ChEBI" id="CHEBI:37565"/>
        <label>1</label>
    </ligand>
</feature>
<keyword evidence="8 16" id="KW-0408">Iron</keyword>
<feature type="transmembrane region" description="Helical" evidence="16">
    <location>
        <begin position="427"/>
        <end position="451"/>
    </location>
</feature>
<dbReference type="InterPro" id="IPR027417">
    <property type="entry name" value="P-loop_NTPase"/>
</dbReference>
<dbReference type="InterPro" id="IPR003373">
    <property type="entry name" value="Fe2_transport_prot-B"/>
</dbReference>
<comment type="similarity">
    <text evidence="16">Belongs to the TRAFAC class TrmE-Era-EngA-EngB-Septin-like GTPase superfamily. FeoB GTPase (TC 9.A.8) family.</text>
</comment>
<feature type="transmembrane region" description="Helical" evidence="16">
    <location>
        <begin position="586"/>
        <end position="607"/>
    </location>
</feature>
<evidence type="ECO:0000256" key="16">
    <source>
        <dbReference type="RuleBase" id="RU362098"/>
    </source>
</evidence>
<dbReference type="PANTHER" id="PTHR43185">
    <property type="entry name" value="FERROUS IRON TRANSPORT PROTEIN B"/>
    <property type="match status" value="1"/>
</dbReference>
<keyword evidence="10 14" id="KW-0342">GTP-binding</keyword>
<protein>
    <recommendedName>
        <fullName evidence="12 13">Ferrous iron transport protein B</fullName>
    </recommendedName>
</protein>
<keyword evidence="9" id="KW-0406">Ion transport</keyword>
<evidence type="ECO:0000256" key="11">
    <source>
        <dbReference type="ARBA" id="ARBA00023136"/>
    </source>
</evidence>
<feature type="binding site" evidence="14">
    <location>
        <begin position="146"/>
        <end position="148"/>
    </location>
    <ligand>
        <name>GTP</name>
        <dbReference type="ChEBI" id="CHEBI:37565"/>
        <label>1</label>
    </ligand>
</feature>
<dbReference type="NCBIfam" id="TIGR00231">
    <property type="entry name" value="small_GTP"/>
    <property type="match status" value="1"/>
</dbReference>
<feature type="transmembrane region" description="Helical" evidence="16">
    <location>
        <begin position="354"/>
        <end position="373"/>
    </location>
</feature>
<evidence type="ECO:0000256" key="6">
    <source>
        <dbReference type="ARBA" id="ARBA00022741"/>
    </source>
</evidence>